<reference evidence="3 4" key="1">
    <citation type="submission" date="2024-01" db="EMBL/GenBank/DDBJ databases">
        <title>Comparative genomics of Cryptococcus and Kwoniella reveals pathogenesis evolution and contrasting modes of karyotype evolution via chromosome fusion or intercentromeric recombination.</title>
        <authorList>
            <person name="Coelho M.A."/>
            <person name="David-Palma M."/>
            <person name="Shea T."/>
            <person name="Bowers K."/>
            <person name="McGinley-Smith S."/>
            <person name="Mohammad A.W."/>
            <person name="Gnirke A."/>
            <person name="Yurkov A.M."/>
            <person name="Nowrousian M."/>
            <person name="Sun S."/>
            <person name="Cuomo C.A."/>
            <person name="Heitman J."/>
        </authorList>
    </citation>
    <scope>NUCLEOTIDE SEQUENCE [LARGE SCALE GENOMIC DNA]</scope>
    <source>
        <strain evidence="3">CBS 11374</strain>
    </source>
</reference>
<feature type="compositionally biased region" description="Polar residues" evidence="1">
    <location>
        <begin position="427"/>
        <end position="440"/>
    </location>
</feature>
<feature type="region of interest" description="Disordered" evidence="1">
    <location>
        <begin position="190"/>
        <end position="245"/>
    </location>
</feature>
<evidence type="ECO:0000256" key="1">
    <source>
        <dbReference type="SAM" id="MobiDB-lite"/>
    </source>
</evidence>
<feature type="region of interest" description="Disordered" evidence="1">
    <location>
        <begin position="395"/>
        <end position="440"/>
    </location>
</feature>
<feature type="compositionally biased region" description="Polar residues" evidence="1">
    <location>
        <begin position="395"/>
        <end position="409"/>
    </location>
</feature>
<keyword evidence="2" id="KW-1133">Transmembrane helix</keyword>
<gene>
    <name evidence="3" type="ORF">IL334_002833</name>
</gene>
<keyword evidence="2" id="KW-0472">Membrane</keyword>
<feature type="region of interest" description="Disordered" evidence="1">
    <location>
        <begin position="513"/>
        <end position="557"/>
    </location>
</feature>
<feature type="transmembrane region" description="Helical" evidence="2">
    <location>
        <begin position="155"/>
        <end position="179"/>
    </location>
</feature>
<dbReference type="RefSeq" id="XP_062790622.1">
    <property type="nucleotide sequence ID" value="XM_062934571.1"/>
</dbReference>
<feature type="region of interest" description="Disordered" evidence="1">
    <location>
        <begin position="281"/>
        <end position="305"/>
    </location>
</feature>
<feature type="region of interest" description="Disordered" evidence="1">
    <location>
        <begin position="70"/>
        <end position="93"/>
    </location>
</feature>
<accession>A0ABZ1CX01</accession>
<name>A0ABZ1CX01_9TREE</name>
<keyword evidence="4" id="KW-1185">Reference proteome</keyword>
<feature type="compositionally biased region" description="Low complexity" evidence="1">
    <location>
        <begin position="115"/>
        <end position="142"/>
    </location>
</feature>
<evidence type="ECO:0000313" key="3">
    <source>
        <dbReference type="EMBL" id="WRT65882.1"/>
    </source>
</evidence>
<dbReference type="EMBL" id="CP141883">
    <property type="protein sequence ID" value="WRT65882.1"/>
    <property type="molecule type" value="Genomic_DNA"/>
</dbReference>
<evidence type="ECO:0000256" key="2">
    <source>
        <dbReference type="SAM" id="Phobius"/>
    </source>
</evidence>
<feature type="compositionally biased region" description="Acidic residues" evidence="1">
    <location>
        <begin position="524"/>
        <end position="543"/>
    </location>
</feature>
<dbReference type="GeneID" id="87954964"/>
<organism evidence="3 4">
    <name type="scientific">Kwoniella shivajii</name>
    <dbReference type="NCBI Taxonomy" id="564305"/>
    <lineage>
        <taxon>Eukaryota</taxon>
        <taxon>Fungi</taxon>
        <taxon>Dikarya</taxon>
        <taxon>Basidiomycota</taxon>
        <taxon>Agaricomycotina</taxon>
        <taxon>Tremellomycetes</taxon>
        <taxon>Tremellales</taxon>
        <taxon>Cryptococcaceae</taxon>
        <taxon>Kwoniella</taxon>
    </lineage>
</organism>
<keyword evidence="2" id="KW-0812">Transmembrane</keyword>
<feature type="compositionally biased region" description="Basic residues" evidence="1">
    <location>
        <begin position="282"/>
        <end position="292"/>
    </location>
</feature>
<sequence>MSVSLSAYSTRSALVYSSPTTVHTSSPSPVASNSADDVYSEMVGSGRVVMEYTDPDGNIYVVTSTSDSNTDAMASSASSGPIPSSSNSGSYGEQHGIYTDFETYVSASVTSYQDQNQNQNVVSSSATANNSSNTNLESNESNGNANSPGNNHLSLAAIVSISVFVTLGFVGSCLGCYFYKRRRNRLNNMSGAIDKSQIRKRKSRKNNSQTEEEEESKLNQIDIQPLPIPSSSSPSSLTNHISPTSHLSQRDLNDIIFTRIHSQDHAENRHQGASPFIDPPLHHHHHLHHHLLSNRSQGTSSRRSGTDYSLYTDNSEFDMLAQDGSSYARTISTYSEGINSEYSERDLGSYIPTSTTATTTTTTSDHTPTAIPRPRLEVDTKCSTFNNAHSTWSSPDYTGHVSNARNQSPFPLPSITSASASTSMSTRNQRNLISPFSDPTSANGYVTQPSISPISASSTNRSWRTEDEMLLRAQPSQPVRASIQPQNYSQNQQGLNRGLTIIRHTDAGAIDLARRRNRNHDNGMNDDENENDEEEEEEEEEEVYLPPSYREIYPQHS</sequence>
<feature type="compositionally biased region" description="Low complexity" evidence="1">
    <location>
        <begin position="17"/>
        <end position="32"/>
    </location>
</feature>
<feature type="region of interest" description="Disordered" evidence="1">
    <location>
        <begin position="115"/>
        <end position="147"/>
    </location>
</feature>
<feature type="compositionally biased region" description="Low complexity" evidence="1">
    <location>
        <begin position="414"/>
        <end position="426"/>
    </location>
</feature>
<dbReference type="Proteomes" id="UP001329825">
    <property type="component" value="Chromosome 3"/>
</dbReference>
<feature type="compositionally biased region" description="Low complexity" evidence="1">
    <location>
        <begin position="74"/>
        <end position="90"/>
    </location>
</feature>
<proteinExistence type="predicted"/>
<feature type="compositionally biased region" description="Low complexity" evidence="1">
    <location>
        <begin position="293"/>
        <end position="303"/>
    </location>
</feature>
<protein>
    <submittedName>
        <fullName evidence="3">Uncharacterized protein</fullName>
    </submittedName>
</protein>
<feature type="region of interest" description="Disordered" evidence="1">
    <location>
        <begin position="17"/>
        <end position="36"/>
    </location>
</feature>
<evidence type="ECO:0000313" key="4">
    <source>
        <dbReference type="Proteomes" id="UP001329825"/>
    </source>
</evidence>